<dbReference type="RefSeq" id="WP_379873605.1">
    <property type="nucleotide sequence ID" value="NZ_JBHTBH010000014.1"/>
</dbReference>
<keyword evidence="9 11" id="KW-1015">Disulfide bond</keyword>
<keyword evidence="7 11" id="KW-0805">Transcription regulation</keyword>
<evidence type="ECO:0000313" key="15">
    <source>
        <dbReference type="Proteomes" id="UP001596540"/>
    </source>
</evidence>
<comment type="cofactor">
    <cofactor evidence="11">
        <name>[4Fe-4S] cluster</name>
        <dbReference type="ChEBI" id="CHEBI:49883"/>
    </cofactor>
    <text evidence="11">Binds 1 [4Fe-4S] cluster per subunit. Following nitrosylation of the [4Fe-4S] cluster binds 1 [4Fe-8(NO)] cluster per subunit.</text>
</comment>
<dbReference type="PANTHER" id="PTHR38839">
    <property type="entry name" value="TRANSCRIPTIONAL REGULATOR WHID-RELATED"/>
    <property type="match status" value="1"/>
</dbReference>
<evidence type="ECO:0000256" key="10">
    <source>
        <dbReference type="ARBA" id="ARBA00023163"/>
    </source>
</evidence>
<comment type="caution">
    <text evidence="14">The sequence shown here is derived from an EMBL/GenBank/DDBJ whole genome shotgun (WGS) entry which is preliminary data.</text>
</comment>
<evidence type="ECO:0000256" key="6">
    <source>
        <dbReference type="ARBA" id="ARBA00023014"/>
    </source>
</evidence>
<feature type="domain" description="4Fe-4S Wbl-type" evidence="13">
    <location>
        <begin position="14"/>
        <end position="69"/>
    </location>
</feature>
<organism evidence="14 15">
    <name type="scientific">Marinactinospora rubrisoli</name>
    <dbReference type="NCBI Taxonomy" id="2715399"/>
    <lineage>
        <taxon>Bacteria</taxon>
        <taxon>Bacillati</taxon>
        <taxon>Actinomycetota</taxon>
        <taxon>Actinomycetes</taxon>
        <taxon>Streptosporangiales</taxon>
        <taxon>Nocardiopsidaceae</taxon>
        <taxon>Marinactinospora</taxon>
    </lineage>
</organism>
<sequence>MASGDRYRWQDDAACRDADTDLFFTPGYESVAKEICALCPVRAECLDYAISRPEKYGTWGGLHEQELADERRRRSKRASIAKAKARKEAA</sequence>
<comment type="similarity">
    <text evidence="2 11">Belongs to the WhiB family.</text>
</comment>
<keyword evidence="5 11" id="KW-0408">Iron</keyword>
<dbReference type="HAMAP" id="MF_01479">
    <property type="entry name" value="WhiB"/>
    <property type="match status" value="1"/>
</dbReference>
<proteinExistence type="inferred from homology"/>
<keyword evidence="10 11" id="KW-0804">Transcription</keyword>
<accession>A0ABW2KN15</accession>
<name>A0ABW2KN15_9ACTN</name>
<evidence type="ECO:0000313" key="14">
    <source>
        <dbReference type="EMBL" id="MFC7330773.1"/>
    </source>
</evidence>
<evidence type="ECO:0000259" key="13">
    <source>
        <dbReference type="PROSITE" id="PS51674"/>
    </source>
</evidence>
<feature type="binding site" evidence="11">
    <location>
        <position position="45"/>
    </location>
    <ligand>
        <name>[4Fe-4S] cluster</name>
        <dbReference type="ChEBI" id="CHEBI:49883"/>
    </ligand>
</feature>
<feature type="binding site" evidence="11">
    <location>
        <position position="36"/>
    </location>
    <ligand>
        <name>[4Fe-4S] cluster</name>
        <dbReference type="ChEBI" id="CHEBI:49883"/>
    </ligand>
</feature>
<comment type="PTM">
    <text evidence="11">Upon Fe-S cluster removal intramolecular disulfide bonds are formed.</text>
</comment>
<evidence type="ECO:0000256" key="4">
    <source>
        <dbReference type="ARBA" id="ARBA00022723"/>
    </source>
</evidence>
<feature type="binding site" evidence="11">
    <location>
        <position position="39"/>
    </location>
    <ligand>
        <name>[4Fe-4S] cluster</name>
        <dbReference type="ChEBI" id="CHEBI:49883"/>
    </ligand>
</feature>
<evidence type="ECO:0000256" key="9">
    <source>
        <dbReference type="ARBA" id="ARBA00023157"/>
    </source>
</evidence>
<dbReference type="Proteomes" id="UP001596540">
    <property type="component" value="Unassembled WGS sequence"/>
</dbReference>
<evidence type="ECO:0000256" key="5">
    <source>
        <dbReference type="ARBA" id="ARBA00023004"/>
    </source>
</evidence>
<keyword evidence="15" id="KW-1185">Reference proteome</keyword>
<evidence type="ECO:0000256" key="3">
    <source>
        <dbReference type="ARBA" id="ARBA00022485"/>
    </source>
</evidence>
<dbReference type="PROSITE" id="PS51674">
    <property type="entry name" value="4FE4S_WBL"/>
    <property type="match status" value="1"/>
</dbReference>
<feature type="binding site" evidence="11">
    <location>
        <position position="15"/>
    </location>
    <ligand>
        <name>[4Fe-4S] cluster</name>
        <dbReference type="ChEBI" id="CHEBI:49883"/>
    </ligand>
</feature>
<comment type="function">
    <text evidence="11">Acts as a transcriptional regulator. Probably redox-responsive. The apo- but not holo-form probably binds DNA.</text>
</comment>
<reference evidence="15" key="1">
    <citation type="journal article" date="2019" name="Int. J. Syst. Evol. Microbiol.">
        <title>The Global Catalogue of Microorganisms (GCM) 10K type strain sequencing project: providing services to taxonomists for standard genome sequencing and annotation.</title>
        <authorList>
            <consortium name="The Broad Institute Genomics Platform"/>
            <consortium name="The Broad Institute Genome Sequencing Center for Infectious Disease"/>
            <person name="Wu L."/>
            <person name="Ma J."/>
        </authorList>
    </citation>
    <scope>NUCLEOTIDE SEQUENCE [LARGE SCALE GENOMIC DNA]</scope>
    <source>
        <strain evidence="15">CGMCC 4.7382</strain>
    </source>
</reference>
<keyword evidence="8 11" id="KW-0238">DNA-binding</keyword>
<evidence type="ECO:0000256" key="7">
    <source>
        <dbReference type="ARBA" id="ARBA00023015"/>
    </source>
</evidence>
<evidence type="ECO:0000256" key="11">
    <source>
        <dbReference type="HAMAP-Rule" id="MF_01479"/>
    </source>
</evidence>
<feature type="region of interest" description="Disordered" evidence="12">
    <location>
        <begin position="67"/>
        <end position="90"/>
    </location>
</feature>
<feature type="compositionally biased region" description="Basic residues" evidence="12">
    <location>
        <begin position="73"/>
        <end position="90"/>
    </location>
</feature>
<evidence type="ECO:0000256" key="12">
    <source>
        <dbReference type="SAM" id="MobiDB-lite"/>
    </source>
</evidence>
<protein>
    <recommendedName>
        <fullName evidence="11">Transcriptional regulator WhiB</fullName>
    </recommendedName>
</protein>
<dbReference type="Pfam" id="PF02467">
    <property type="entry name" value="Whib"/>
    <property type="match status" value="1"/>
</dbReference>
<comment type="PTM">
    <text evidence="11">The Fe-S cluster can be nitrosylated by nitric oxide (NO).</text>
</comment>
<dbReference type="InterPro" id="IPR034768">
    <property type="entry name" value="4FE4S_WBL"/>
</dbReference>
<dbReference type="EMBL" id="JBHTBH010000014">
    <property type="protein sequence ID" value="MFC7330773.1"/>
    <property type="molecule type" value="Genomic_DNA"/>
</dbReference>
<evidence type="ECO:0000256" key="1">
    <source>
        <dbReference type="ARBA" id="ARBA00004496"/>
    </source>
</evidence>
<keyword evidence="6 11" id="KW-0411">Iron-sulfur</keyword>
<keyword evidence="11" id="KW-0963">Cytoplasm</keyword>
<dbReference type="InterPro" id="IPR003482">
    <property type="entry name" value="Whib"/>
</dbReference>
<keyword evidence="3 11" id="KW-0004">4Fe-4S</keyword>
<keyword evidence="4 11" id="KW-0479">Metal-binding</keyword>
<evidence type="ECO:0000256" key="2">
    <source>
        <dbReference type="ARBA" id="ARBA00006597"/>
    </source>
</evidence>
<comment type="subcellular location">
    <subcellularLocation>
        <location evidence="1 11">Cytoplasm</location>
    </subcellularLocation>
</comment>
<gene>
    <name evidence="11" type="primary">whiB</name>
    <name evidence="14" type="ORF">ACFQRF_23860</name>
</gene>
<evidence type="ECO:0000256" key="8">
    <source>
        <dbReference type="ARBA" id="ARBA00023125"/>
    </source>
</evidence>